<evidence type="ECO:0000313" key="1">
    <source>
        <dbReference type="EMBL" id="PKK43721.1"/>
    </source>
</evidence>
<accession>A0A2N1L2V9</accession>
<gene>
    <name evidence="1" type="ORF">RhiirC2_804215</name>
</gene>
<dbReference type="VEuPathDB" id="FungiDB:RhiirFUN_021779"/>
<dbReference type="EMBL" id="LLXL01009262">
    <property type="protein sequence ID" value="PKK43721.1"/>
    <property type="molecule type" value="Genomic_DNA"/>
</dbReference>
<evidence type="ECO:0000313" key="2">
    <source>
        <dbReference type="Proteomes" id="UP000233469"/>
    </source>
</evidence>
<proteinExistence type="predicted"/>
<reference evidence="1 2" key="1">
    <citation type="submission" date="2016-04" db="EMBL/GenBank/DDBJ databases">
        <title>Genome analyses suggest a sexual origin of heterokaryosis in a supposedly ancient asexual fungus.</title>
        <authorList>
            <person name="Ropars J."/>
            <person name="Sedzielewska K."/>
            <person name="Noel J."/>
            <person name="Charron P."/>
            <person name="Farinelli L."/>
            <person name="Marton T."/>
            <person name="Kruger M."/>
            <person name="Pelin A."/>
            <person name="Brachmann A."/>
            <person name="Corradi N."/>
        </authorList>
    </citation>
    <scope>NUCLEOTIDE SEQUENCE [LARGE SCALE GENOMIC DNA]</scope>
    <source>
        <strain evidence="1 2">C2</strain>
    </source>
</reference>
<organism evidence="1 2">
    <name type="scientific">Rhizophagus irregularis</name>
    <dbReference type="NCBI Taxonomy" id="588596"/>
    <lineage>
        <taxon>Eukaryota</taxon>
        <taxon>Fungi</taxon>
        <taxon>Fungi incertae sedis</taxon>
        <taxon>Mucoromycota</taxon>
        <taxon>Glomeromycotina</taxon>
        <taxon>Glomeromycetes</taxon>
        <taxon>Glomerales</taxon>
        <taxon>Glomeraceae</taxon>
        <taxon>Rhizophagus</taxon>
    </lineage>
</organism>
<sequence>MIPRGRLQDLQVYLAKDCLNVNDEIRRVFVRNILHLCDDDDDIIDDKSNKHQKLDQLNITDFWDNEHNEALLKPRQDSMDQSLIKMFVCCGIPFSVVDHLFFIEMFKKACPSYTLPSHDKLSGIMLHI</sequence>
<comment type="caution">
    <text evidence="1">The sequence shown here is derived from an EMBL/GenBank/DDBJ whole genome shotgun (WGS) entry which is preliminary data.</text>
</comment>
<name>A0A2N1L2V9_9GLOM</name>
<dbReference type="VEuPathDB" id="FungiDB:FUN_019570"/>
<dbReference type="Proteomes" id="UP000233469">
    <property type="component" value="Unassembled WGS sequence"/>
</dbReference>
<dbReference type="AlphaFoldDB" id="A0A2N1L2V9"/>
<reference evidence="1 2" key="2">
    <citation type="submission" date="2017-10" db="EMBL/GenBank/DDBJ databases">
        <title>Extensive intraspecific genome diversity in a model arbuscular mycorrhizal fungus.</title>
        <authorList>
            <person name="Chen E.C.H."/>
            <person name="Morin E."/>
            <person name="Baudet D."/>
            <person name="Noel J."/>
            <person name="Ndikumana S."/>
            <person name="Charron P."/>
            <person name="St-Onge C."/>
            <person name="Giorgi J."/>
            <person name="Grigoriev I.V."/>
            <person name="Roux C."/>
            <person name="Martin F.M."/>
            <person name="Corradi N."/>
        </authorList>
    </citation>
    <scope>NUCLEOTIDE SEQUENCE [LARGE SCALE GENOMIC DNA]</scope>
    <source>
        <strain evidence="1 2">C2</strain>
    </source>
</reference>
<protein>
    <submittedName>
        <fullName evidence="1">Uncharacterized protein</fullName>
    </submittedName>
</protein>